<name>A0A8R1DNJ3_CAEJA</name>
<dbReference type="PANTHER" id="PTHR31578:SF5">
    <property type="entry name" value="NEMATODE SPECIFIC PEPTIDE FAMILY"/>
    <property type="match status" value="1"/>
</dbReference>
<dbReference type="Proteomes" id="UP000005237">
    <property type="component" value="Unassembled WGS sequence"/>
</dbReference>
<dbReference type="InterPro" id="IPR021010">
    <property type="entry name" value="Cytosolic_motility_protein"/>
</dbReference>
<dbReference type="PANTHER" id="PTHR31578">
    <property type="entry name" value="PROTEIN CBG21223-RELATED"/>
    <property type="match status" value="1"/>
</dbReference>
<proteinExistence type="predicted"/>
<evidence type="ECO:0000313" key="1">
    <source>
        <dbReference type="EnsemblMetazoa" id="CJA07779.1"/>
    </source>
</evidence>
<dbReference type="EnsemblMetazoa" id="CJA07779.1">
    <property type="protein sequence ID" value="CJA07779.1"/>
    <property type="gene ID" value="WBGene00126983"/>
</dbReference>
<organism evidence="1 2">
    <name type="scientific">Caenorhabditis japonica</name>
    <dbReference type="NCBI Taxonomy" id="281687"/>
    <lineage>
        <taxon>Eukaryota</taxon>
        <taxon>Metazoa</taxon>
        <taxon>Ecdysozoa</taxon>
        <taxon>Nematoda</taxon>
        <taxon>Chromadorea</taxon>
        <taxon>Rhabditida</taxon>
        <taxon>Rhabditina</taxon>
        <taxon>Rhabditomorpha</taxon>
        <taxon>Rhabditoidea</taxon>
        <taxon>Rhabditidae</taxon>
        <taxon>Peloderinae</taxon>
        <taxon>Caenorhabditis</taxon>
    </lineage>
</organism>
<sequence>MEKDKIDDIWTNQKVGTPFPTNVVKAPGETNKYVALWYRHGKPIMGRAWNDSGVMQCTFVLEDKVFTGSDVGGVIQLLLLEPPNKKKSFHYDWVSFKKAKSLTSEGKYEMVRCDYNSPVYWAEHGFLGCINTQLQIAHFVDNDSKILTTNKTEDLQVLCKISGSRESADKAAALNKMTNVNDWEDFNWGSYWPINKNVMSIPKQLGVPDQYVALWYRHGKPIMGRAWPKNGKIDASFVDANREFTGPTVGSLQLLIALPPTTVGYDYVWMNYTLAMDYRDKDFVPVHLSYVVPALVPVGTKLLLGQVNMKTECATVAIDGKVTKLEGGPVKSISVLCRREMAETMLI</sequence>
<dbReference type="SUPFAM" id="SSF141739">
    <property type="entry name" value="MFPT repeat-like"/>
    <property type="match status" value="2"/>
</dbReference>
<reference evidence="2" key="1">
    <citation type="submission" date="2010-08" db="EMBL/GenBank/DDBJ databases">
        <authorList>
            <consortium name="Caenorhabditis japonica Sequencing Consortium"/>
            <person name="Wilson R.K."/>
        </authorList>
    </citation>
    <scope>NUCLEOTIDE SEQUENCE [LARGE SCALE GENOMIC DNA]</scope>
    <source>
        <strain evidence="2">DF5081</strain>
    </source>
</reference>
<dbReference type="Pfam" id="PF12150">
    <property type="entry name" value="MFP2b"/>
    <property type="match status" value="2"/>
</dbReference>
<protein>
    <submittedName>
        <fullName evidence="1">Uncharacterized protein</fullName>
    </submittedName>
</protein>
<accession>A0A8R1DNJ3</accession>
<dbReference type="AlphaFoldDB" id="A0A8R1DNJ3"/>
<reference evidence="1" key="2">
    <citation type="submission" date="2022-06" db="UniProtKB">
        <authorList>
            <consortium name="EnsemblMetazoa"/>
        </authorList>
    </citation>
    <scope>IDENTIFICATION</scope>
    <source>
        <strain evidence="1">DF5081</strain>
    </source>
</reference>
<dbReference type="OMA" id="GFFYEWI"/>
<evidence type="ECO:0000313" key="2">
    <source>
        <dbReference type="Proteomes" id="UP000005237"/>
    </source>
</evidence>
<keyword evidence="2" id="KW-1185">Reference proteome</keyword>